<protein>
    <submittedName>
        <fullName evidence="6">Uncharacterized protein</fullName>
    </submittedName>
</protein>
<dbReference type="InterPro" id="IPR018391">
    <property type="entry name" value="PQQ_b-propeller_rpt"/>
</dbReference>
<comment type="caution">
    <text evidence="6">The sequence shown here is derived from an EMBL/GenBank/DDBJ whole genome shotgun (WGS) entry which is preliminary data.</text>
</comment>
<evidence type="ECO:0000313" key="7">
    <source>
        <dbReference type="Proteomes" id="UP000249390"/>
    </source>
</evidence>
<dbReference type="Gene3D" id="2.130.10.10">
    <property type="entry name" value="YVTN repeat-like/Quinoprotein amine dehydrogenase"/>
    <property type="match status" value="2"/>
</dbReference>
<dbReference type="SMART" id="SM00564">
    <property type="entry name" value="PQQ"/>
    <property type="match status" value="4"/>
</dbReference>
<evidence type="ECO:0000256" key="1">
    <source>
        <dbReference type="ARBA" id="ARBA00004930"/>
    </source>
</evidence>
<dbReference type="SUPFAM" id="SSF50998">
    <property type="entry name" value="Quinoprotein alcohol dehydrogenase-like"/>
    <property type="match status" value="1"/>
</dbReference>
<evidence type="ECO:0000259" key="5">
    <source>
        <dbReference type="Pfam" id="PF13570"/>
    </source>
</evidence>
<dbReference type="PANTHER" id="PTHR44394">
    <property type="entry name" value="BETA-ALANINE-ACTIVATING ENZYME"/>
    <property type="match status" value="1"/>
</dbReference>
<dbReference type="UniPathway" id="UPA00372">
    <property type="reaction ID" value="UER00547"/>
</dbReference>
<dbReference type="AlphaFoldDB" id="A0A328E7J0"/>
<accession>A0A328E7J0</accession>
<dbReference type="PROSITE" id="PS00455">
    <property type="entry name" value="AMP_BINDING"/>
    <property type="match status" value="1"/>
</dbReference>
<comment type="pathway">
    <text evidence="1">Phytoalexin biosynthesis; 3,4',5-trihydroxystilbene biosynthesis; 3,4',5-trihydroxystilbene from trans-4-coumarate: step 1/2.</text>
</comment>
<dbReference type="Pfam" id="PF00501">
    <property type="entry name" value="AMP-binding"/>
    <property type="match status" value="1"/>
</dbReference>
<evidence type="ECO:0000259" key="3">
    <source>
        <dbReference type="Pfam" id="PF00501"/>
    </source>
</evidence>
<dbReference type="EMBL" id="NQVE01000015">
    <property type="protein sequence ID" value="RAL53964.1"/>
    <property type="molecule type" value="Genomic_DNA"/>
</dbReference>
<name>A0A328E7J0_9ASTE</name>
<dbReference type="GO" id="GO:0043041">
    <property type="term" value="P:amino acid activation for nonribosomal peptide biosynthetic process"/>
    <property type="evidence" value="ECO:0007669"/>
    <property type="project" value="TreeGrafter"/>
</dbReference>
<evidence type="ECO:0000256" key="2">
    <source>
        <dbReference type="ARBA" id="ARBA00023051"/>
    </source>
</evidence>
<dbReference type="Proteomes" id="UP000249390">
    <property type="component" value="Unassembled WGS sequence"/>
</dbReference>
<gene>
    <name evidence="6" type="ORF">DM860_004435</name>
</gene>
<dbReference type="InterPro" id="IPR025110">
    <property type="entry name" value="AMP-bd_C"/>
</dbReference>
<reference evidence="6 7" key="1">
    <citation type="submission" date="2018-06" db="EMBL/GenBank/DDBJ databases">
        <title>The Genome of Cuscuta australis (Dodder) Provides Insight into the Evolution of Plant Parasitism.</title>
        <authorList>
            <person name="Liu H."/>
        </authorList>
    </citation>
    <scope>NUCLEOTIDE SEQUENCE [LARGE SCALE GENOMIC DNA]</scope>
    <source>
        <strain evidence="7">cv. Yunnan</strain>
        <tissue evidence="6">Vines</tissue>
    </source>
</reference>
<dbReference type="Gene3D" id="3.40.50.12780">
    <property type="entry name" value="N-terminal domain of ligase-like"/>
    <property type="match status" value="1"/>
</dbReference>
<dbReference type="InterPro" id="IPR020845">
    <property type="entry name" value="AMP-binding_CS"/>
</dbReference>
<evidence type="ECO:0000259" key="4">
    <source>
        <dbReference type="Pfam" id="PF13193"/>
    </source>
</evidence>
<dbReference type="PANTHER" id="PTHR44394:SF1">
    <property type="entry name" value="BETA-ALANINE-ACTIVATING ENZYME"/>
    <property type="match status" value="1"/>
</dbReference>
<dbReference type="InterPro" id="IPR042099">
    <property type="entry name" value="ANL_N_sf"/>
</dbReference>
<keyword evidence="7" id="KW-1185">Reference proteome</keyword>
<dbReference type="GO" id="GO:0009698">
    <property type="term" value="P:phenylpropanoid metabolic process"/>
    <property type="evidence" value="ECO:0007669"/>
    <property type="project" value="UniProtKB-KW"/>
</dbReference>
<dbReference type="InterPro" id="IPR002372">
    <property type="entry name" value="PQQ_rpt_dom"/>
</dbReference>
<dbReference type="InterPro" id="IPR000873">
    <property type="entry name" value="AMP-dep_synth/lig_dom"/>
</dbReference>
<dbReference type="Gene3D" id="1.10.1200.10">
    <property type="entry name" value="ACP-like"/>
    <property type="match status" value="1"/>
</dbReference>
<dbReference type="SUPFAM" id="SSF56801">
    <property type="entry name" value="Acetyl-CoA synthetase-like"/>
    <property type="match status" value="1"/>
</dbReference>
<proteinExistence type="predicted"/>
<dbReference type="InterPro" id="IPR015943">
    <property type="entry name" value="WD40/YVTN_repeat-like_dom_sf"/>
</dbReference>
<keyword evidence="2" id="KW-0587">Phenylpropanoid metabolism</keyword>
<feature type="domain" description="AMP-binding enzyme C-terminal" evidence="4">
    <location>
        <begin position="547"/>
        <end position="623"/>
    </location>
</feature>
<dbReference type="CDD" id="cd05930">
    <property type="entry name" value="A_NRPS"/>
    <property type="match status" value="1"/>
</dbReference>
<dbReference type="Pfam" id="PF13570">
    <property type="entry name" value="Beta-prop_ACSF4"/>
    <property type="match status" value="1"/>
</dbReference>
<evidence type="ECO:0000313" key="6">
    <source>
        <dbReference type="EMBL" id="RAL53964.1"/>
    </source>
</evidence>
<dbReference type="Gene3D" id="3.30.300.30">
    <property type="match status" value="1"/>
</dbReference>
<dbReference type="InterPro" id="IPR045851">
    <property type="entry name" value="AMP-bd_C_sf"/>
</dbReference>
<dbReference type="SUPFAM" id="SSF47336">
    <property type="entry name" value="ACP-like"/>
    <property type="match status" value="1"/>
</dbReference>
<sequence>MTGAGATSPRKHLAACCLSHEFHKRASANPNGIAVIHACGGGRLSQGFRRNEKGDSTEQTSIGFGEPVPEKRVSFHPIIYEGDICFTFSDILSAVDSLSSRLRRILDGDDVSHPTELHSGNDILRDESVQVKNSGSLDSSGPRVHRFNESQKTYTPKVVGIYMEPSIEYIVTVLSVLRCGEAFMPLDPSWPNERISRVLSSSKAELVVGCRSPVYSSFHCIDKLDWLFHDASCPIFSIAFEDYIKKNDFVSLDLVWPCERERLRSFCYLMYTSGSTGEPKGVCGTEAGLLNRFLWMQELYPLHLEDRLLFKTSISFIDHLQEFLGALLATCTLVIPPFNQLKENLFYIVNILQDYLIGRIIAVPSFMRAILPALESAHFRTIQSSLKVLVLSGEILHLSLWKVLVMLLPRTAILNLYGSTEVSGDCTYFDCKNLPLILEHENLSDVPIGLPLYNCDIMLHGDGDPIEGEICVSGLCLSAGYFKYPSILPLDYVELSQGYDSDSPNLRVQRYFRTGDFARKLQNGNFVFIGRKDRTVKISGQRIALEEVENVLQEHQEVADAAVIFRNEGDISLLEAHLIMKDKSEHVDILGSIMNWIARKLPPAMVPIRFIFAESFPTSFSGKVDYNLLASSCVCNTVFNSRVDETQDLDLIQTIKKAFSDGLKVDNISDNADFFEMGGNSISAAYVSYTLGINMKDLYTFPTPKKLQLALLRNEVSSIHDLTSRASKGVDYKAPDNSKSLSVNSKEPCHSRRVPLSRQSIKRLKMNSDGSIDVSARYCSNSNLDLIKCSFSRCNHVKHADKCGGDKCYIVRMQEFPSNGKVSIREYLKVHMDSCVDASPLIVYTKSDVYVFIGSHSHKFVCIKANSGIVQWMVKLKGRIECSAAIVGDFSQIVVGCYEGNIYFLSFSNGSTLWSYRTHGEVKSQPVEDKSKHLVWCGSHDHNLYALDYRSYSCVFKISCGGSIFGSPAIDEMQEKLYVASTSGRLTAASTETQLSHVLWVKDLGAPVFGPLSINSTYEIVICCLVDGSVLALDVTGAIVWKGRTGGPIFAGPCMSPTLPSQVLVCSRDGCIYSFDLGNGKLIWKHSVGDPITASAYIDENLILVHDHHPLPRRLICVCTSSGSIHVLQVNSDHHNEAATKSSPEEGVMMVQEIINFDLGGEIFSSPVMIGGSIFVGARDDYLHCLKLDLQCGDDSGSVVERMIVWRGIYNAAVWR</sequence>
<organism evidence="6 7">
    <name type="scientific">Cuscuta australis</name>
    <dbReference type="NCBI Taxonomy" id="267555"/>
    <lineage>
        <taxon>Eukaryota</taxon>
        <taxon>Viridiplantae</taxon>
        <taxon>Streptophyta</taxon>
        <taxon>Embryophyta</taxon>
        <taxon>Tracheophyta</taxon>
        <taxon>Spermatophyta</taxon>
        <taxon>Magnoliopsida</taxon>
        <taxon>eudicotyledons</taxon>
        <taxon>Gunneridae</taxon>
        <taxon>Pentapetalae</taxon>
        <taxon>asterids</taxon>
        <taxon>lamiids</taxon>
        <taxon>Solanales</taxon>
        <taxon>Convolvulaceae</taxon>
        <taxon>Cuscuteae</taxon>
        <taxon>Cuscuta</taxon>
        <taxon>Cuscuta subgen. Grammica</taxon>
        <taxon>Cuscuta sect. Cleistogrammica</taxon>
    </lineage>
</organism>
<dbReference type="Pfam" id="PF13193">
    <property type="entry name" value="AMP-binding_C"/>
    <property type="match status" value="1"/>
</dbReference>
<feature type="domain" description="AMP-dependent synthetase/ligase" evidence="3">
    <location>
        <begin position="157"/>
        <end position="482"/>
    </location>
</feature>
<dbReference type="InterPro" id="IPR011047">
    <property type="entry name" value="Quinoprotein_ADH-like_sf"/>
</dbReference>
<dbReference type="InterPro" id="IPR036736">
    <property type="entry name" value="ACP-like_sf"/>
</dbReference>
<dbReference type="InterPro" id="IPR052091">
    <property type="entry name" value="Beta-ala_Activ/Resist"/>
</dbReference>
<feature type="domain" description="Pyrrolo-quinoline quinone repeat" evidence="5">
    <location>
        <begin position="832"/>
        <end position="1188"/>
    </location>
</feature>